<dbReference type="PANTHER" id="PTHR30055">
    <property type="entry name" value="HTH-TYPE TRANSCRIPTIONAL REGULATOR RUTR"/>
    <property type="match status" value="1"/>
</dbReference>
<dbReference type="PROSITE" id="PS50977">
    <property type="entry name" value="HTH_TETR_2"/>
    <property type="match status" value="1"/>
</dbReference>
<name>A0A7Z0IRH2_9ACTN</name>
<evidence type="ECO:0000259" key="5">
    <source>
        <dbReference type="PROSITE" id="PS50977"/>
    </source>
</evidence>
<dbReference type="EMBL" id="JACBZR010000001">
    <property type="protein sequence ID" value="NYI76702.1"/>
    <property type="molecule type" value="Genomic_DNA"/>
</dbReference>
<accession>A0A7Z0IRH2</accession>
<dbReference type="InterPro" id="IPR009057">
    <property type="entry name" value="Homeodomain-like_sf"/>
</dbReference>
<keyword evidence="2 4" id="KW-0238">DNA-binding</keyword>
<comment type="caution">
    <text evidence="6">The sequence shown here is derived from an EMBL/GenBank/DDBJ whole genome shotgun (WGS) entry which is preliminary data.</text>
</comment>
<evidence type="ECO:0000256" key="1">
    <source>
        <dbReference type="ARBA" id="ARBA00023015"/>
    </source>
</evidence>
<dbReference type="Gene3D" id="1.10.10.60">
    <property type="entry name" value="Homeodomain-like"/>
    <property type="match status" value="1"/>
</dbReference>
<organism evidence="6 7">
    <name type="scientific">Nocardioides panzhihuensis</name>
    <dbReference type="NCBI Taxonomy" id="860243"/>
    <lineage>
        <taxon>Bacteria</taxon>
        <taxon>Bacillati</taxon>
        <taxon>Actinomycetota</taxon>
        <taxon>Actinomycetes</taxon>
        <taxon>Propionibacteriales</taxon>
        <taxon>Nocardioidaceae</taxon>
        <taxon>Nocardioides</taxon>
    </lineage>
</organism>
<evidence type="ECO:0000256" key="3">
    <source>
        <dbReference type="ARBA" id="ARBA00023163"/>
    </source>
</evidence>
<dbReference type="GO" id="GO:0000976">
    <property type="term" value="F:transcription cis-regulatory region binding"/>
    <property type="evidence" value="ECO:0007669"/>
    <property type="project" value="TreeGrafter"/>
</dbReference>
<dbReference type="SUPFAM" id="SSF46689">
    <property type="entry name" value="Homeodomain-like"/>
    <property type="match status" value="1"/>
</dbReference>
<proteinExistence type="predicted"/>
<keyword evidence="3" id="KW-0804">Transcription</keyword>
<dbReference type="InterPro" id="IPR041347">
    <property type="entry name" value="MftR_C"/>
</dbReference>
<keyword evidence="7" id="KW-1185">Reference proteome</keyword>
<dbReference type="PRINTS" id="PR00455">
    <property type="entry name" value="HTHTETR"/>
</dbReference>
<evidence type="ECO:0000256" key="4">
    <source>
        <dbReference type="PROSITE-ProRule" id="PRU00335"/>
    </source>
</evidence>
<dbReference type="GO" id="GO:0003700">
    <property type="term" value="F:DNA-binding transcription factor activity"/>
    <property type="evidence" value="ECO:0007669"/>
    <property type="project" value="TreeGrafter"/>
</dbReference>
<evidence type="ECO:0000313" key="6">
    <source>
        <dbReference type="EMBL" id="NYI76702.1"/>
    </source>
</evidence>
<keyword evidence="1" id="KW-0805">Transcription regulation</keyword>
<reference evidence="6 7" key="1">
    <citation type="submission" date="2020-07" db="EMBL/GenBank/DDBJ databases">
        <title>Sequencing the genomes of 1000 actinobacteria strains.</title>
        <authorList>
            <person name="Klenk H.-P."/>
        </authorList>
    </citation>
    <scope>NUCLEOTIDE SEQUENCE [LARGE SCALE GENOMIC DNA]</scope>
    <source>
        <strain evidence="6 7">DSM 26487</strain>
    </source>
</reference>
<dbReference type="RefSeq" id="WP_179657320.1">
    <property type="nucleotide sequence ID" value="NZ_JACBZR010000001.1"/>
</dbReference>
<dbReference type="Pfam" id="PF00440">
    <property type="entry name" value="TetR_N"/>
    <property type="match status" value="1"/>
</dbReference>
<dbReference type="Proteomes" id="UP000564496">
    <property type="component" value="Unassembled WGS sequence"/>
</dbReference>
<protein>
    <submittedName>
        <fullName evidence="6">AcrR family transcriptional regulator</fullName>
    </submittedName>
</protein>
<dbReference type="InterPro" id="IPR001647">
    <property type="entry name" value="HTH_TetR"/>
</dbReference>
<dbReference type="Gene3D" id="1.10.357.10">
    <property type="entry name" value="Tetracycline Repressor, domain 2"/>
    <property type="match status" value="1"/>
</dbReference>
<dbReference type="Pfam" id="PF17754">
    <property type="entry name" value="TetR_C_14"/>
    <property type="match status" value="1"/>
</dbReference>
<dbReference type="InterPro" id="IPR050109">
    <property type="entry name" value="HTH-type_TetR-like_transc_reg"/>
</dbReference>
<sequence>MSEKPRAATTKDRLVAAAFELFEERGFDATTAEDIARRAGVGRTTFFRTFGSKDDVIFPEHDLLLGRIDQRLAAATPAARPLALSEATRVVLRHYLDEGELARARYRLIGSVPALRARETGGIQQYQRLFARWLREWMSDLPDGQLRADLLAADLVAAHNFVLRRWLRGQTSEPENEFDQAMRVALERYQPSGLEPSSAVVVLRTSATPAAIQAQLQPLLDNEAR</sequence>
<dbReference type="PANTHER" id="PTHR30055:SF238">
    <property type="entry name" value="MYCOFACTOCIN BIOSYNTHESIS TRANSCRIPTIONAL REGULATOR MFTR-RELATED"/>
    <property type="match status" value="1"/>
</dbReference>
<feature type="DNA-binding region" description="H-T-H motif" evidence="4">
    <location>
        <begin position="31"/>
        <end position="50"/>
    </location>
</feature>
<evidence type="ECO:0000313" key="7">
    <source>
        <dbReference type="Proteomes" id="UP000564496"/>
    </source>
</evidence>
<dbReference type="AlphaFoldDB" id="A0A7Z0IRH2"/>
<evidence type="ECO:0000256" key="2">
    <source>
        <dbReference type="ARBA" id="ARBA00023125"/>
    </source>
</evidence>
<gene>
    <name evidence="6" type="ORF">BJ988_001350</name>
</gene>
<feature type="domain" description="HTH tetR-type" evidence="5">
    <location>
        <begin position="8"/>
        <end position="68"/>
    </location>
</feature>